<comment type="caution">
    <text evidence="1">The sequence shown here is derived from an EMBL/GenBank/DDBJ whole genome shotgun (WGS) entry which is preliminary data.</text>
</comment>
<reference evidence="1 2" key="1">
    <citation type="submission" date="2023-10" db="EMBL/GenBank/DDBJ databases">
        <title>A new tool for lettuce pathogen research.</title>
        <authorList>
            <person name="Horton K.N."/>
            <person name="Cseke L.J."/>
            <person name="Badiwe M."/>
            <person name="Tesfaye D."/>
            <person name="Klein A."/>
            <person name="Su J."/>
            <person name="Potnis N."/>
            <person name="Gassmann W."/>
        </authorList>
    </citation>
    <scope>NUCLEOTIDE SEQUENCE [LARGE SCALE GENOMIC DNA]</scope>
    <source>
        <strain evidence="1 2">JSKH1901</strain>
    </source>
</reference>
<dbReference type="EMBL" id="JAWMQI010000030">
    <property type="protein sequence ID" value="MDV7248743.1"/>
    <property type="molecule type" value="Genomic_DNA"/>
</dbReference>
<evidence type="ECO:0008006" key="3">
    <source>
        <dbReference type="Google" id="ProtNLM"/>
    </source>
</evidence>
<dbReference type="Proteomes" id="UP001187425">
    <property type="component" value="Unassembled WGS sequence"/>
</dbReference>
<evidence type="ECO:0000313" key="2">
    <source>
        <dbReference type="Proteomes" id="UP001187425"/>
    </source>
</evidence>
<organism evidence="1 2">
    <name type="scientific">Xanthomonas hortorum pv. vitians</name>
    <dbReference type="NCBI Taxonomy" id="83224"/>
    <lineage>
        <taxon>Bacteria</taxon>
        <taxon>Pseudomonadati</taxon>
        <taxon>Pseudomonadota</taxon>
        <taxon>Gammaproteobacteria</taxon>
        <taxon>Lysobacterales</taxon>
        <taxon>Lysobacteraceae</taxon>
        <taxon>Xanthomonas</taxon>
    </lineage>
</organism>
<sequence>MVALKPGLLATSADTLGAKSCSTAGRLWMLIRGAEPVSCFGLAGCDENAGTYALGWCLEQSPALRAEFFGSLGLDPLAQVTLSSQNFGMEDRGFTDLEVLSGTAFHLVFEAKRHWQVTTHAQLARYVNRLADSNVQHKRLISVSAARKDWAVRHLPADIDGIPVDHLSWSEIRAMAKRAHTATRNQIERLWLDQLALHLSEYGMTSNAFDSLAYVVSLSRDLMPSSQELTWIDVVTKQGKYFHPIGGNGWPTVPPAYIGFRYLSQFRSVHFIERVDTVDRLQDLDPHWPETDSPHFVYSLGPAMRPATVLPLGNIYYTARHRVALDLLLSGKAASYEEAVALTKERQAQKGEA</sequence>
<dbReference type="AlphaFoldDB" id="A0AAW8ZPK8"/>
<evidence type="ECO:0000313" key="1">
    <source>
        <dbReference type="EMBL" id="MDV7248743.1"/>
    </source>
</evidence>
<gene>
    <name evidence="1" type="ORF">R4K57_10040</name>
</gene>
<name>A0AAW8ZPK8_9XANT</name>
<dbReference type="RefSeq" id="WP_180313934.1">
    <property type="nucleotide sequence ID" value="NZ_JAJTZO010000138.1"/>
</dbReference>
<proteinExistence type="predicted"/>
<protein>
    <recommendedName>
        <fullName evidence="3">PD-(D/E)XK nuclease superfamily protein</fullName>
    </recommendedName>
</protein>
<accession>A0AAW8ZPK8</accession>